<dbReference type="PROSITE" id="PS51257">
    <property type="entry name" value="PROKAR_LIPOPROTEIN"/>
    <property type="match status" value="1"/>
</dbReference>
<dbReference type="AlphaFoldDB" id="A0A1B8H0B6"/>
<evidence type="ECO:0000256" key="1">
    <source>
        <dbReference type="SAM" id="MobiDB-lite"/>
    </source>
</evidence>
<dbReference type="Pfam" id="PF13942">
    <property type="entry name" value="Lipoprotein_20"/>
    <property type="match status" value="1"/>
</dbReference>
<evidence type="ECO:0000313" key="3">
    <source>
        <dbReference type="Proteomes" id="UP000092247"/>
    </source>
</evidence>
<proteinExistence type="predicted"/>
<organism evidence="2 3">
    <name type="scientific">Morganella psychrotolerans</name>
    <dbReference type="NCBI Taxonomy" id="368603"/>
    <lineage>
        <taxon>Bacteria</taxon>
        <taxon>Pseudomonadati</taxon>
        <taxon>Pseudomonadota</taxon>
        <taxon>Gammaproteobacteria</taxon>
        <taxon>Enterobacterales</taxon>
        <taxon>Morganellaceae</taxon>
        <taxon>Morganella</taxon>
    </lineage>
</organism>
<dbReference type="STRING" id="368603.AYY16_01755"/>
<gene>
    <name evidence="2" type="ORF">AYY17_12820</name>
</gene>
<protein>
    <recommendedName>
        <fullName evidence="4">Two-component system QseEF-associated lipoprotein QseG</fullName>
    </recommendedName>
</protein>
<accession>A0A1B8H0B6</accession>
<dbReference type="InterPro" id="IPR025262">
    <property type="entry name" value="QseG"/>
</dbReference>
<evidence type="ECO:0000313" key="2">
    <source>
        <dbReference type="EMBL" id="OBU02528.1"/>
    </source>
</evidence>
<feature type="compositionally biased region" description="Low complexity" evidence="1">
    <location>
        <begin position="229"/>
        <end position="240"/>
    </location>
</feature>
<dbReference type="NCBIfam" id="NF007997">
    <property type="entry name" value="PRK10722.1"/>
    <property type="match status" value="1"/>
</dbReference>
<sequence length="259" mass="28734">MIFKSLIAVVPLLLTGCVKTSTPPVLSSLAAAVLPHERTIDYRIADCHTLWELDSAVATENGLYWLRMMDCADLLNSDTARIMAGKITADSWDTAFRQSILLDNTGSSANDKRKVLDTLNTFSAGFPVSLRPLMKLWREQLKLAITLSDERQRYRRLQSETDGKIDQLRAVNSRLQYELQTTTRKLDNLSNIERQLAGRKQPAKADAEPESAQEERSEALKEAAVTDEAAAPPVKAKPAAESTPAEKPAESKPVQNKKE</sequence>
<evidence type="ECO:0008006" key="4">
    <source>
        <dbReference type="Google" id="ProtNLM"/>
    </source>
</evidence>
<dbReference type="EMBL" id="LZEX01000045">
    <property type="protein sequence ID" value="OBU02528.1"/>
    <property type="molecule type" value="Genomic_DNA"/>
</dbReference>
<reference evidence="2 3" key="1">
    <citation type="submission" date="2016-06" db="EMBL/GenBank/DDBJ databases">
        <authorList>
            <person name="Kjaerup R.B."/>
            <person name="Dalgaard T.S."/>
            <person name="Juul-Madsen H.R."/>
        </authorList>
    </citation>
    <scope>NUCLEOTIDE SEQUENCE [LARGE SCALE GENOMIC DNA]</scope>
    <source>
        <strain evidence="2 3">GCSL-Mp3</strain>
    </source>
</reference>
<dbReference type="Proteomes" id="UP000092247">
    <property type="component" value="Unassembled WGS sequence"/>
</dbReference>
<feature type="compositionally biased region" description="Basic and acidic residues" evidence="1">
    <location>
        <begin position="203"/>
        <end position="221"/>
    </location>
</feature>
<dbReference type="RefSeq" id="WP_067426600.1">
    <property type="nucleotide sequence ID" value="NZ_LZEX01000045.1"/>
</dbReference>
<feature type="region of interest" description="Disordered" evidence="1">
    <location>
        <begin position="195"/>
        <end position="259"/>
    </location>
</feature>
<comment type="caution">
    <text evidence="2">The sequence shown here is derived from an EMBL/GenBank/DDBJ whole genome shotgun (WGS) entry which is preliminary data.</text>
</comment>
<name>A0A1B8H0B6_9GAMM</name>